<accession>A0ABY6YM73</accession>
<feature type="region of interest" description="Disordered" evidence="1">
    <location>
        <begin position="1"/>
        <end position="21"/>
    </location>
</feature>
<feature type="transmembrane region" description="Helical" evidence="2">
    <location>
        <begin position="77"/>
        <end position="103"/>
    </location>
</feature>
<keyword evidence="2" id="KW-0812">Transmembrane</keyword>
<feature type="transmembrane region" description="Helical" evidence="2">
    <location>
        <begin position="33"/>
        <end position="57"/>
    </location>
</feature>
<reference evidence="3 4" key="1">
    <citation type="journal article" date="2013" name="Int. J. Syst. Evol. Microbiol.">
        <title>Description of Streptomonospora sediminis sp. nov. and Streptomonospora nanhaiensis sp. nov., and reclassification of Nocardiopsis arabia Hozzein &amp; Goodfellow 2008 as Streptomonospora arabica comb. nov. and emended description of the genus Streptomonospora.</title>
        <authorList>
            <person name="Zhang D.F."/>
            <person name="Pan H.Q."/>
            <person name="He J."/>
            <person name="Zhang X.M."/>
            <person name="Zhang Y.G."/>
            <person name="Klenk H.P."/>
            <person name="Hu J.C."/>
            <person name="Li W.J."/>
        </authorList>
    </citation>
    <scope>NUCLEOTIDE SEQUENCE [LARGE SCALE GENOMIC DNA]</scope>
    <source>
        <strain evidence="3 4">12A09</strain>
    </source>
</reference>
<feature type="compositionally biased region" description="Pro residues" evidence="1">
    <location>
        <begin position="1"/>
        <end position="11"/>
    </location>
</feature>
<name>A0ABY6YM73_9ACTN</name>
<proteinExistence type="predicted"/>
<evidence type="ECO:0000256" key="2">
    <source>
        <dbReference type="SAM" id="Phobius"/>
    </source>
</evidence>
<dbReference type="EMBL" id="CP113264">
    <property type="protein sequence ID" value="WAE73403.1"/>
    <property type="molecule type" value="Genomic_DNA"/>
</dbReference>
<organism evidence="3 4">
    <name type="scientific">Streptomonospora nanhaiensis</name>
    <dbReference type="NCBI Taxonomy" id="1323731"/>
    <lineage>
        <taxon>Bacteria</taxon>
        <taxon>Bacillati</taxon>
        <taxon>Actinomycetota</taxon>
        <taxon>Actinomycetes</taxon>
        <taxon>Streptosporangiales</taxon>
        <taxon>Nocardiopsidaceae</taxon>
        <taxon>Streptomonospora</taxon>
    </lineage>
</organism>
<sequence length="241" mass="25606">MHHPPHPPPSAQPGRVPPRTAGSYARAYRRRRVIGFVLLGAALAVMVGNGATMIVAAEAEGPFGLFRGMAWARTVQAWADTVGVLALVAVPPLMGSALVYTMVNHWPPPDRIPPWTTPEDLRAAQALVRHGLIGSDARTDQVARAVSDALLAQAAFLPPPFRSAVVTVSVVCGALVVSVGLYGTVRSLLEEDLNGLATGVHTVLMFIGFLCLHPLASAGQARARRYLALYDAAHRRAGRYG</sequence>
<evidence type="ECO:0000313" key="4">
    <source>
        <dbReference type="Proteomes" id="UP001156498"/>
    </source>
</evidence>
<protein>
    <submittedName>
        <fullName evidence="3">Uncharacterized protein</fullName>
    </submittedName>
</protein>
<evidence type="ECO:0000256" key="1">
    <source>
        <dbReference type="SAM" id="MobiDB-lite"/>
    </source>
</evidence>
<keyword evidence="2" id="KW-1133">Transmembrane helix</keyword>
<evidence type="ECO:0000313" key="3">
    <source>
        <dbReference type="EMBL" id="WAE73403.1"/>
    </source>
</evidence>
<dbReference type="RefSeq" id="WP_267947190.1">
    <property type="nucleotide sequence ID" value="NZ_CP113264.1"/>
</dbReference>
<feature type="transmembrane region" description="Helical" evidence="2">
    <location>
        <begin position="164"/>
        <end position="183"/>
    </location>
</feature>
<keyword evidence="4" id="KW-1185">Reference proteome</keyword>
<dbReference type="Proteomes" id="UP001156498">
    <property type="component" value="Chromosome"/>
</dbReference>
<keyword evidence="2" id="KW-0472">Membrane</keyword>
<gene>
    <name evidence="3" type="ORF">OUQ99_30440</name>
</gene>
<feature type="transmembrane region" description="Helical" evidence="2">
    <location>
        <begin position="195"/>
        <end position="216"/>
    </location>
</feature>